<keyword evidence="13" id="KW-0812">Transmembrane</keyword>
<dbReference type="EMBL" id="SJST01000003">
    <property type="protein sequence ID" value="TCD14101.1"/>
    <property type="molecule type" value="Genomic_DNA"/>
</dbReference>
<dbReference type="CDD" id="cd16922">
    <property type="entry name" value="HATPase_EvgS-ArcB-TorS-like"/>
    <property type="match status" value="1"/>
</dbReference>
<dbReference type="InterPro" id="IPR036097">
    <property type="entry name" value="HisK_dim/P_sf"/>
</dbReference>
<evidence type="ECO:0000256" key="4">
    <source>
        <dbReference type="ARBA" id="ARBA00022475"/>
    </source>
</evidence>
<accession>A0A4R0PA22</accession>
<comment type="subcellular location">
    <subcellularLocation>
        <location evidence="2">Cell membrane</location>
    </subcellularLocation>
</comment>
<name>A0A4R0PA22_9HYPH</name>
<evidence type="ECO:0000259" key="14">
    <source>
        <dbReference type="PROSITE" id="PS50109"/>
    </source>
</evidence>
<dbReference type="SMART" id="SM00388">
    <property type="entry name" value="HisKA"/>
    <property type="match status" value="1"/>
</dbReference>
<evidence type="ECO:0000256" key="7">
    <source>
        <dbReference type="ARBA" id="ARBA00022741"/>
    </source>
</evidence>
<dbReference type="Pfam" id="PF02518">
    <property type="entry name" value="HATPase_c"/>
    <property type="match status" value="1"/>
</dbReference>
<evidence type="ECO:0000256" key="6">
    <source>
        <dbReference type="ARBA" id="ARBA00022679"/>
    </source>
</evidence>
<dbReference type="Gene3D" id="3.30.565.10">
    <property type="entry name" value="Histidine kinase-like ATPase, C-terminal domain"/>
    <property type="match status" value="1"/>
</dbReference>
<comment type="caution">
    <text evidence="15">The sequence shown here is derived from an EMBL/GenBank/DDBJ whole genome shotgun (WGS) entry which is preliminary data.</text>
</comment>
<dbReference type="SUPFAM" id="SSF47384">
    <property type="entry name" value="Homodimeric domain of signal transducing histidine kinase"/>
    <property type="match status" value="1"/>
</dbReference>
<reference evidence="15 16" key="1">
    <citation type="journal article" date="2015" name="Antonie Van Leeuwenhoek">
        <title>Oricola cellulosilytica gen. nov., sp. nov., a cellulose-degrading bacterium of the family Phyllobacteriaceae isolated from surface seashore water, and emended descriptions of Mesorhizobium loti and Phyllobacterium myrsinacearum.</title>
        <authorList>
            <person name="Hameed A."/>
            <person name="Shahina M."/>
            <person name="Lai W.A."/>
            <person name="Lin S.Y."/>
            <person name="Young L.S."/>
            <person name="Liu Y.C."/>
            <person name="Hsu Y.H."/>
            <person name="Young C.C."/>
        </authorList>
    </citation>
    <scope>NUCLEOTIDE SEQUENCE [LARGE SCALE GENOMIC DNA]</scope>
    <source>
        <strain evidence="15 16">KCTC 52183</strain>
    </source>
</reference>
<dbReference type="InterPro" id="IPR004358">
    <property type="entry name" value="Sig_transdc_His_kin-like_C"/>
</dbReference>
<keyword evidence="4" id="KW-1003">Cell membrane</keyword>
<dbReference type="InterPro" id="IPR005467">
    <property type="entry name" value="His_kinase_dom"/>
</dbReference>
<dbReference type="Gene3D" id="1.10.287.130">
    <property type="match status" value="1"/>
</dbReference>
<dbReference type="OrthoDB" id="9813151at2"/>
<evidence type="ECO:0000256" key="11">
    <source>
        <dbReference type="ARBA" id="ARBA00023136"/>
    </source>
</evidence>
<dbReference type="SUPFAM" id="SSF55874">
    <property type="entry name" value="ATPase domain of HSP90 chaperone/DNA topoisomerase II/histidine kinase"/>
    <property type="match status" value="1"/>
</dbReference>
<evidence type="ECO:0000256" key="10">
    <source>
        <dbReference type="ARBA" id="ARBA00023012"/>
    </source>
</evidence>
<dbReference type="RefSeq" id="WP_131567793.1">
    <property type="nucleotide sequence ID" value="NZ_JAINFK010000002.1"/>
</dbReference>
<dbReference type="PRINTS" id="PR00344">
    <property type="entry name" value="BCTRLSENSOR"/>
</dbReference>
<feature type="region of interest" description="Disordered" evidence="12">
    <location>
        <begin position="471"/>
        <end position="503"/>
    </location>
</feature>
<dbReference type="GO" id="GO:0005886">
    <property type="term" value="C:plasma membrane"/>
    <property type="evidence" value="ECO:0007669"/>
    <property type="project" value="UniProtKB-SubCell"/>
</dbReference>
<dbReference type="EC" id="2.7.13.3" evidence="3"/>
<dbReference type="GO" id="GO:0000155">
    <property type="term" value="F:phosphorelay sensor kinase activity"/>
    <property type="evidence" value="ECO:0007669"/>
    <property type="project" value="InterPro"/>
</dbReference>
<feature type="transmembrane region" description="Helical" evidence="13">
    <location>
        <begin position="35"/>
        <end position="55"/>
    </location>
</feature>
<feature type="compositionally biased region" description="Basic and acidic residues" evidence="12">
    <location>
        <begin position="491"/>
        <end position="503"/>
    </location>
</feature>
<keyword evidence="5" id="KW-0597">Phosphoprotein</keyword>
<dbReference type="FunFam" id="3.30.565.10:FF:000023">
    <property type="entry name" value="PAS domain-containing sensor histidine kinase"/>
    <property type="match status" value="1"/>
</dbReference>
<evidence type="ECO:0000313" key="15">
    <source>
        <dbReference type="EMBL" id="TCD14101.1"/>
    </source>
</evidence>
<comment type="catalytic activity">
    <reaction evidence="1">
        <text>ATP + protein L-histidine = ADP + protein N-phospho-L-histidine.</text>
        <dbReference type="EC" id="2.7.13.3"/>
    </reaction>
</comment>
<gene>
    <name evidence="15" type="ORF">E0D97_08380</name>
</gene>
<proteinExistence type="predicted"/>
<evidence type="ECO:0000256" key="8">
    <source>
        <dbReference type="ARBA" id="ARBA00022777"/>
    </source>
</evidence>
<keyword evidence="7" id="KW-0547">Nucleotide-binding</keyword>
<feature type="domain" description="Histidine kinase" evidence="14">
    <location>
        <begin position="242"/>
        <end position="462"/>
    </location>
</feature>
<evidence type="ECO:0000256" key="3">
    <source>
        <dbReference type="ARBA" id="ARBA00012438"/>
    </source>
</evidence>
<sequence>MAERLIVLAASAIFLVMPLSVLVTGVGSPGAYGAAMAIALVFVAIPVLALAWIGIAPAPWRAVPFAVGVWVALTGTLAWISPVLALTCGAIIYFVAGGNGTAARLGKIWEMSDGGSPSASTTGSLTPGVTTITVGVDGAIRFSDGARAAQFKAGRPFIEHVHLAERIIVLSAIADAAHGVRDDQEISARLTMDEAGQPHTFERATLAIRRIGCGILITVSLKDGQDVRVEEDIIARQRFIATVSHELRTPLNSIIGFSDILRRDLFGALANRRQREYVDLIHSSGNHLLSVVNTILDVSKLNAGTYTIHRESFDLSRTIEDCVSMLTPQAGQRHVTVAANVAPEISEADADRRAVKQIIINLLSNAIKFSAEGGHVSIDAERRERGFQICVTDSGIGMSEDEIGRIGSPFAQVNNAYTRTCEGTGLGLAIVKGLTALHEGDLRFESAPEKGTKVTVYIPDRAISFAGKVRNVESGGSEKRGQYPAGQGEEQSGKQEHAVRLAG</sequence>
<protein>
    <recommendedName>
        <fullName evidence="3">histidine kinase</fullName>
        <ecNumber evidence="3">2.7.13.3</ecNumber>
    </recommendedName>
</protein>
<dbReference type="SMART" id="SM00387">
    <property type="entry name" value="HATPase_c"/>
    <property type="match status" value="1"/>
</dbReference>
<dbReference type="InterPro" id="IPR003661">
    <property type="entry name" value="HisK_dim/P_dom"/>
</dbReference>
<dbReference type="PANTHER" id="PTHR43047">
    <property type="entry name" value="TWO-COMPONENT HISTIDINE PROTEIN KINASE"/>
    <property type="match status" value="1"/>
</dbReference>
<dbReference type="InterPro" id="IPR036890">
    <property type="entry name" value="HATPase_C_sf"/>
</dbReference>
<dbReference type="Pfam" id="PF00512">
    <property type="entry name" value="HisKA"/>
    <property type="match status" value="1"/>
</dbReference>
<dbReference type="GO" id="GO:0009927">
    <property type="term" value="F:histidine phosphotransfer kinase activity"/>
    <property type="evidence" value="ECO:0007669"/>
    <property type="project" value="TreeGrafter"/>
</dbReference>
<dbReference type="PROSITE" id="PS50109">
    <property type="entry name" value="HIS_KIN"/>
    <property type="match status" value="1"/>
</dbReference>
<evidence type="ECO:0000313" key="16">
    <source>
        <dbReference type="Proteomes" id="UP000291301"/>
    </source>
</evidence>
<organism evidence="15 16">
    <name type="scientific">Oricola cellulosilytica</name>
    <dbReference type="NCBI Taxonomy" id="1429082"/>
    <lineage>
        <taxon>Bacteria</taxon>
        <taxon>Pseudomonadati</taxon>
        <taxon>Pseudomonadota</taxon>
        <taxon>Alphaproteobacteria</taxon>
        <taxon>Hyphomicrobiales</taxon>
        <taxon>Ahrensiaceae</taxon>
        <taxon>Oricola</taxon>
    </lineage>
</organism>
<dbReference type="GO" id="GO:0005524">
    <property type="term" value="F:ATP binding"/>
    <property type="evidence" value="ECO:0007669"/>
    <property type="project" value="UniProtKB-KW"/>
</dbReference>
<keyword evidence="9" id="KW-0067">ATP-binding</keyword>
<keyword evidence="11 13" id="KW-0472">Membrane</keyword>
<dbReference type="InterPro" id="IPR003594">
    <property type="entry name" value="HATPase_dom"/>
</dbReference>
<keyword evidence="6" id="KW-0808">Transferase</keyword>
<dbReference type="PANTHER" id="PTHR43047:SF72">
    <property type="entry name" value="OSMOSENSING HISTIDINE PROTEIN KINASE SLN1"/>
    <property type="match status" value="1"/>
</dbReference>
<evidence type="ECO:0000256" key="13">
    <source>
        <dbReference type="SAM" id="Phobius"/>
    </source>
</evidence>
<feature type="transmembrane region" description="Helical" evidence="13">
    <location>
        <begin position="67"/>
        <end position="95"/>
    </location>
</feature>
<evidence type="ECO:0000256" key="2">
    <source>
        <dbReference type="ARBA" id="ARBA00004236"/>
    </source>
</evidence>
<keyword evidence="10" id="KW-0902">Two-component regulatory system</keyword>
<keyword evidence="8 15" id="KW-0418">Kinase</keyword>
<dbReference type="CDD" id="cd00082">
    <property type="entry name" value="HisKA"/>
    <property type="match status" value="1"/>
</dbReference>
<dbReference type="AlphaFoldDB" id="A0A4R0PA22"/>
<evidence type="ECO:0000256" key="12">
    <source>
        <dbReference type="SAM" id="MobiDB-lite"/>
    </source>
</evidence>
<keyword evidence="16" id="KW-1185">Reference proteome</keyword>
<evidence type="ECO:0000256" key="1">
    <source>
        <dbReference type="ARBA" id="ARBA00000085"/>
    </source>
</evidence>
<keyword evidence="13" id="KW-1133">Transmembrane helix</keyword>
<evidence type="ECO:0000256" key="5">
    <source>
        <dbReference type="ARBA" id="ARBA00022553"/>
    </source>
</evidence>
<evidence type="ECO:0000256" key="9">
    <source>
        <dbReference type="ARBA" id="ARBA00022840"/>
    </source>
</evidence>
<dbReference type="Proteomes" id="UP000291301">
    <property type="component" value="Unassembled WGS sequence"/>
</dbReference>